<keyword evidence="4" id="KW-0678">Repressor</keyword>
<dbReference type="Gene3D" id="1.10.287.80">
    <property type="entry name" value="ATP synthase, gamma subunit, helix hairpin domain"/>
    <property type="match status" value="1"/>
</dbReference>
<comment type="similarity">
    <text evidence="2 4">Belongs to the flavin monoamine oxidase family.</text>
</comment>
<dbReference type="InterPro" id="IPR050281">
    <property type="entry name" value="Flavin_monoamine_oxidase"/>
</dbReference>
<feature type="binding site" evidence="5">
    <location>
        <position position="751"/>
    </location>
    <ligand>
        <name>FAD</name>
        <dbReference type="ChEBI" id="CHEBI:57692"/>
    </ligand>
</feature>
<comment type="subcellular location">
    <subcellularLocation>
        <location evidence="1 4">Nucleus</location>
    </subcellularLocation>
</comment>
<dbReference type="PROSITE" id="PS50934">
    <property type="entry name" value="SWIRM"/>
    <property type="match status" value="1"/>
</dbReference>
<dbReference type="AlphaFoldDB" id="A0A7R8WH74"/>
<feature type="region of interest" description="Disordered" evidence="6">
    <location>
        <begin position="426"/>
        <end position="445"/>
    </location>
</feature>
<comment type="cofactor">
    <cofactor evidence="4 5">
        <name>FAD</name>
        <dbReference type="ChEBI" id="CHEBI:57692"/>
    </cofactor>
</comment>
<dbReference type="InterPro" id="IPR002937">
    <property type="entry name" value="Amino_oxidase"/>
</dbReference>
<feature type="binding site" evidence="5">
    <location>
        <position position="237"/>
    </location>
    <ligand>
        <name>FAD</name>
        <dbReference type="ChEBI" id="CHEBI:57692"/>
    </ligand>
</feature>
<dbReference type="GO" id="GO:0050660">
    <property type="term" value="F:flavin adenine dinucleotide binding"/>
    <property type="evidence" value="ECO:0007669"/>
    <property type="project" value="UniProtKB-UniRule"/>
</dbReference>
<dbReference type="InterPro" id="IPR036388">
    <property type="entry name" value="WH-like_DNA-bd_sf"/>
</dbReference>
<dbReference type="OrthoDB" id="9982100at2759"/>
<dbReference type="InterPro" id="IPR007526">
    <property type="entry name" value="SWIRM"/>
</dbReference>
<dbReference type="SUPFAM" id="SSF46689">
    <property type="entry name" value="Homeodomain-like"/>
    <property type="match status" value="1"/>
</dbReference>
<comment type="function">
    <text evidence="4">Histone demethylase that specifically demethylates 'Lys-4' of histone H3, a specific tag for epigenetic transcriptional activation, thereby acting as a corepressor. Acts by oxidizing the substrate by FAD to generate the corresponding imine that is subsequently hydrolyzed. Demethylates both mono- and di-methylated 'Lys-4' of histone H3.</text>
</comment>
<protein>
    <recommendedName>
        <fullName evidence="4">Lysine-specific histone demethylase</fullName>
        <ecNumber evidence="4">1.14.99.66</ecNumber>
    </recommendedName>
</protein>
<dbReference type="EMBL" id="OB663066">
    <property type="protein sequence ID" value="CAD7230922.1"/>
    <property type="molecule type" value="Genomic_DNA"/>
</dbReference>
<gene>
    <name evidence="7" type="ORF">CTOB1V02_LOCUS8778</name>
</gene>
<keyword evidence="4" id="KW-0156">Chromatin regulator</keyword>
<comment type="catalytic activity">
    <reaction evidence="4">
        <text>N(6),N(6)-dimethyl-L-lysyl(4)-[histone H3] + 2 A + 2 H2O = L-lysyl(4)-[histone H3] + 2 formaldehyde + 2 AH2</text>
        <dbReference type="Rhea" id="RHEA:60244"/>
        <dbReference type="Rhea" id="RHEA-COMP:15540"/>
        <dbReference type="Rhea" id="RHEA-COMP:15547"/>
        <dbReference type="ChEBI" id="CHEBI:13193"/>
        <dbReference type="ChEBI" id="CHEBI:15377"/>
        <dbReference type="ChEBI" id="CHEBI:16842"/>
        <dbReference type="ChEBI" id="CHEBI:17499"/>
        <dbReference type="ChEBI" id="CHEBI:29969"/>
        <dbReference type="ChEBI" id="CHEBI:61976"/>
        <dbReference type="EC" id="1.14.99.66"/>
    </reaction>
</comment>
<evidence type="ECO:0000256" key="4">
    <source>
        <dbReference type="PIRNR" id="PIRNR038051"/>
    </source>
</evidence>
<dbReference type="GO" id="GO:0005634">
    <property type="term" value="C:nucleus"/>
    <property type="evidence" value="ECO:0007669"/>
    <property type="project" value="UniProtKB-SubCell"/>
</dbReference>
<keyword evidence="3 4" id="KW-0560">Oxidoreductase</keyword>
<keyword evidence="4" id="KW-0805">Transcription regulation</keyword>
<keyword evidence="4 5" id="KW-0274">FAD</keyword>
<feature type="compositionally biased region" description="Polar residues" evidence="6">
    <location>
        <begin position="47"/>
        <end position="57"/>
    </location>
</feature>
<dbReference type="GO" id="GO:0003682">
    <property type="term" value="F:chromatin binding"/>
    <property type="evidence" value="ECO:0007669"/>
    <property type="project" value="TreeGrafter"/>
</dbReference>
<feature type="binding site" evidence="5">
    <location>
        <begin position="202"/>
        <end position="230"/>
    </location>
    <ligand>
        <name>FAD</name>
        <dbReference type="ChEBI" id="CHEBI:57692"/>
    </ligand>
</feature>
<dbReference type="InterPro" id="IPR036188">
    <property type="entry name" value="FAD/NAD-bd_sf"/>
</dbReference>
<evidence type="ECO:0000256" key="6">
    <source>
        <dbReference type="SAM" id="MobiDB-lite"/>
    </source>
</evidence>
<sequence>MSAPSSSKAGEIEDIVVLSSDDEGDQSTPTVSSTIATRSVVKEEAAASTTNKGSSALGNGKEVSKIPAAPVSPVPPPLSAEHLNENGPDEAELKAAAAQSGFPFNQMTGDEGGAFGDVLSSGDQNLKRDFFSIRNGILFMWKERPRDELTLEFVCDSLRPKALLQRPDLIRRIHSFLVRFGAINFGVIKRMQPNPAKNGFKVVVIGAGMSGLIAAQQLKSFGFEVTVLEARERIGGRIATFYKYPYIAELGAMIVTGLGGNPLFFLSKQIKVDLASISPVCPLYDNSGQMVDKATDDILEKEFNRLLQGSRYMSEVLGITETQDKKPLSLGQAIELLIKAQELKVKRKQVAHLNELVTLQEKQRKLCQKIPVLHEEINQLYQECQHYKRGEKKDDFKRRLDLEKTGTCVEREFRLKMAEYKKAKEDEEEVEQSIRAAENDPPSERRLAGKTLVAETGPASKTAQYGSPTYLSSKDRQILDWHIANLEFANASPLSKISLTEWDQDDEFELEGEHLFVRNGFSNIPLALSEGLDIRKQLAAHTVTITEKGAEVIASNAKNSSAPQKFEADAVLCSVPLGVLKHSLVSHGFNKLTFQPPLPPWKVAAIERLGFGNLNKVVLCFDRYFWDYNRINTFGHISQTTASRGELFLFYHLSRAPVLIALVAGEAANVSEGVSDDVIIGRALTVLKGIFGPSNVPPPKETVVTRWLGDPWARGAYSYVAGGASGLDYEELAKPVAVEEGAEPRLFFAGEHTNKDYPATVHGALFSGLREARKIANRFLGEPYAAPAVPTHFT</sequence>
<name>A0A7R8WH74_9CRUS</name>
<dbReference type="SUPFAM" id="SSF54373">
    <property type="entry name" value="FAD-linked reductases, C-terminal domain"/>
    <property type="match status" value="1"/>
</dbReference>
<keyword evidence="4" id="KW-0539">Nucleus</keyword>
<dbReference type="Gene3D" id="1.10.10.10">
    <property type="entry name" value="Winged helix-like DNA-binding domain superfamily/Winged helix DNA-binding domain"/>
    <property type="match status" value="1"/>
</dbReference>
<accession>A0A7R8WH74</accession>
<dbReference type="PANTHER" id="PTHR10742:SF386">
    <property type="entry name" value="LYSINE-SPECIFIC HISTONE DEMETHYLASE 1A"/>
    <property type="match status" value="1"/>
</dbReference>
<dbReference type="GO" id="GO:0140682">
    <property type="term" value="F:FAD-dependent H3K4me/H3K4me3 demethylase activity"/>
    <property type="evidence" value="ECO:0007669"/>
    <property type="project" value="UniProtKB-EC"/>
</dbReference>
<organism evidence="7">
    <name type="scientific">Cyprideis torosa</name>
    <dbReference type="NCBI Taxonomy" id="163714"/>
    <lineage>
        <taxon>Eukaryota</taxon>
        <taxon>Metazoa</taxon>
        <taxon>Ecdysozoa</taxon>
        <taxon>Arthropoda</taxon>
        <taxon>Crustacea</taxon>
        <taxon>Oligostraca</taxon>
        <taxon>Ostracoda</taxon>
        <taxon>Podocopa</taxon>
        <taxon>Podocopida</taxon>
        <taxon>Cytherocopina</taxon>
        <taxon>Cytheroidea</taxon>
        <taxon>Cytherideidae</taxon>
        <taxon>Cyprideis</taxon>
    </lineage>
</organism>
<dbReference type="InterPro" id="IPR009057">
    <property type="entry name" value="Homeodomain-like_sf"/>
</dbReference>
<dbReference type="GO" id="GO:0006355">
    <property type="term" value="P:regulation of DNA-templated transcription"/>
    <property type="evidence" value="ECO:0007669"/>
    <property type="project" value="InterPro"/>
</dbReference>
<feature type="region of interest" description="Disordered" evidence="6">
    <location>
        <begin position="1"/>
        <end position="85"/>
    </location>
</feature>
<dbReference type="SUPFAM" id="SSF51905">
    <property type="entry name" value="FAD/NAD(P)-binding domain"/>
    <property type="match status" value="1"/>
</dbReference>
<evidence type="ECO:0000256" key="5">
    <source>
        <dbReference type="PIRSR" id="PIRSR038051-1"/>
    </source>
</evidence>
<feature type="binding site" evidence="5">
    <location>
        <position position="231"/>
    </location>
    <ligand>
        <name>FAD</name>
        <dbReference type="ChEBI" id="CHEBI:57692"/>
    </ligand>
</feature>
<feature type="binding site" evidence="5">
    <location>
        <begin position="760"/>
        <end position="761"/>
    </location>
    <ligand>
        <name>FAD</name>
        <dbReference type="ChEBI" id="CHEBI:57692"/>
    </ligand>
</feature>
<evidence type="ECO:0000256" key="2">
    <source>
        <dbReference type="ARBA" id="ARBA00005995"/>
    </source>
</evidence>
<keyword evidence="4" id="KW-0804">Transcription</keyword>
<dbReference type="Pfam" id="PF01593">
    <property type="entry name" value="Amino_oxidase"/>
    <property type="match status" value="2"/>
</dbReference>
<dbReference type="FunFam" id="1.10.10.10:FF:000064">
    <property type="entry name" value="Lysine-specific histone demethylase 1A"/>
    <property type="match status" value="1"/>
</dbReference>
<keyword evidence="4" id="KW-0285">Flavoprotein</keyword>
<dbReference type="EC" id="1.14.99.66" evidence="4"/>
<dbReference type="Gene3D" id="3.90.660.10">
    <property type="match status" value="1"/>
</dbReference>
<reference evidence="7" key="1">
    <citation type="submission" date="2020-11" db="EMBL/GenBank/DDBJ databases">
        <authorList>
            <person name="Tran Van P."/>
        </authorList>
    </citation>
    <scope>NUCLEOTIDE SEQUENCE</scope>
</reference>
<evidence type="ECO:0000313" key="7">
    <source>
        <dbReference type="EMBL" id="CAD7230922.1"/>
    </source>
</evidence>
<evidence type="ECO:0000256" key="3">
    <source>
        <dbReference type="ARBA" id="ARBA00023002"/>
    </source>
</evidence>
<feature type="compositionally biased region" description="Polar residues" evidence="6">
    <location>
        <begin position="26"/>
        <end position="37"/>
    </location>
</feature>
<dbReference type="PIRSF" id="PIRSF038051">
    <property type="entry name" value="Histone_Lys-demethylase"/>
    <property type="match status" value="1"/>
</dbReference>
<dbReference type="Gene3D" id="3.50.50.60">
    <property type="entry name" value="FAD/NAD(P)-binding domain"/>
    <property type="match status" value="2"/>
</dbReference>
<proteinExistence type="inferred from homology"/>
<evidence type="ECO:0000256" key="1">
    <source>
        <dbReference type="ARBA" id="ARBA00004123"/>
    </source>
</evidence>
<dbReference type="PANTHER" id="PTHR10742">
    <property type="entry name" value="FLAVIN MONOAMINE OXIDASE"/>
    <property type="match status" value="1"/>
</dbReference>
<dbReference type="InterPro" id="IPR017366">
    <property type="entry name" value="Hist_Lys-spec_deMease"/>
</dbReference>
<dbReference type="Pfam" id="PF04433">
    <property type="entry name" value="SWIRM"/>
    <property type="match status" value="1"/>
</dbReference>